<dbReference type="PROSITE" id="PS51257">
    <property type="entry name" value="PROKAR_LIPOPROTEIN"/>
    <property type="match status" value="1"/>
</dbReference>
<dbReference type="Proteomes" id="UP000063699">
    <property type="component" value="Chromosome"/>
</dbReference>
<feature type="compositionally biased region" description="Gly residues" evidence="1">
    <location>
        <begin position="23"/>
        <end position="35"/>
    </location>
</feature>
<feature type="region of interest" description="Disordered" evidence="1">
    <location>
        <begin position="23"/>
        <end position="53"/>
    </location>
</feature>
<protein>
    <recommendedName>
        <fullName evidence="5">Lipoprotein</fullName>
    </recommendedName>
</protein>
<feature type="region of interest" description="Disordered" evidence="1">
    <location>
        <begin position="204"/>
        <end position="225"/>
    </location>
</feature>
<keyword evidence="4" id="KW-1185">Reference proteome</keyword>
<feature type="signal peptide" evidence="2">
    <location>
        <begin position="1"/>
        <end position="20"/>
    </location>
</feature>
<proteinExistence type="predicted"/>
<feature type="chain" id="PRO_5038489908" description="Lipoprotein" evidence="2">
    <location>
        <begin position="21"/>
        <end position="225"/>
    </location>
</feature>
<reference evidence="3 4" key="1">
    <citation type="submission" date="2015-07" db="EMBL/GenBank/DDBJ databases">
        <title>Genome sequencing of Kibdelosporangium phytohabitans.</title>
        <authorList>
            <person name="Qin S."/>
            <person name="Xing K."/>
        </authorList>
    </citation>
    <scope>NUCLEOTIDE SEQUENCE [LARGE SCALE GENOMIC DNA]</scope>
    <source>
        <strain evidence="3 4">KLBMP1111</strain>
    </source>
</reference>
<name>A0A0N9I0P2_9PSEU</name>
<dbReference type="OrthoDB" id="4317673at2"/>
<dbReference type="EMBL" id="CP012752">
    <property type="protein sequence ID" value="ALG09572.1"/>
    <property type="molecule type" value="Genomic_DNA"/>
</dbReference>
<evidence type="ECO:0008006" key="5">
    <source>
        <dbReference type="Google" id="ProtNLM"/>
    </source>
</evidence>
<evidence type="ECO:0000256" key="1">
    <source>
        <dbReference type="SAM" id="MobiDB-lite"/>
    </source>
</evidence>
<dbReference type="AlphaFoldDB" id="A0A0N9I0P2"/>
<organism evidence="3 4">
    <name type="scientific">Kibdelosporangium phytohabitans</name>
    <dbReference type="NCBI Taxonomy" id="860235"/>
    <lineage>
        <taxon>Bacteria</taxon>
        <taxon>Bacillati</taxon>
        <taxon>Actinomycetota</taxon>
        <taxon>Actinomycetes</taxon>
        <taxon>Pseudonocardiales</taxon>
        <taxon>Pseudonocardiaceae</taxon>
        <taxon>Kibdelosporangium</taxon>
    </lineage>
</organism>
<dbReference type="RefSeq" id="WP_054291476.1">
    <property type="nucleotide sequence ID" value="NZ_CP012752.1"/>
</dbReference>
<sequence length="225" mass="24166">MRSGKLVLCAGFAALLTACSGGGDTGSGDSTGGGAPEQAQDDASSKRPNFDEIPGESIVYTEDGATIGIKVKTVDSTWKPEVMEKPAAAGSHFLAVWVALTPELPDRGADKVNISGKFYVRYKATNGNCGPSTKATSEGYCYQWSTLSSAPTLMLNSKWRDSTWSKLEYVRTDFERGQTRIAQFGFEVADTVKATEFELCAPSKQQPTNKEKFPCLPVKAPDGTR</sequence>
<gene>
    <name evidence="3" type="ORF">AOZ06_24095</name>
</gene>
<evidence type="ECO:0000313" key="3">
    <source>
        <dbReference type="EMBL" id="ALG09572.1"/>
    </source>
</evidence>
<evidence type="ECO:0000313" key="4">
    <source>
        <dbReference type="Proteomes" id="UP000063699"/>
    </source>
</evidence>
<dbReference type="KEGG" id="kphy:AOZ06_24095"/>
<evidence type="ECO:0000256" key="2">
    <source>
        <dbReference type="SAM" id="SignalP"/>
    </source>
</evidence>
<accession>A0A0N9I0P2</accession>
<keyword evidence="2" id="KW-0732">Signal</keyword>